<dbReference type="AlphaFoldDB" id="A0A3L7A112"/>
<evidence type="ECO:0000313" key="3">
    <source>
        <dbReference type="Proteomes" id="UP000272503"/>
    </source>
</evidence>
<proteinExistence type="predicted"/>
<evidence type="ECO:0000256" key="1">
    <source>
        <dbReference type="SAM" id="Phobius"/>
    </source>
</evidence>
<comment type="caution">
    <text evidence="2">The sequence shown here is derived from an EMBL/GenBank/DDBJ whole genome shotgun (WGS) entry which is preliminary data.</text>
</comment>
<evidence type="ECO:0000313" key="2">
    <source>
        <dbReference type="EMBL" id="RLP73690.1"/>
    </source>
</evidence>
<sequence>MTQHQPSTHTRALITWLAIFPLVTLGSFALEPLSAGWPLPLRTLVLTAVVVPLAVYLVVPNLMRARGGIIARRAALAPATVAAPLPDPAE</sequence>
<reference evidence="2 3" key="1">
    <citation type="submission" date="2018-10" db="EMBL/GenBank/DDBJ databases">
        <authorList>
            <person name="Li J."/>
        </authorList>
    </citation>
    <scope>NUCLEOTIDE SEQUENCE [LARGE SCALE GENOMIC DNA]</scope>
    <source>
        <strain evidence="2 3">IF 016277</strain>
    </source>
</reference>
<keyword evidence="3" id="KW-1185">Reference proteome</keyword>
<dbReference type="OrthoDB" id="4571002at2"/>
<dbReference type="EMBL" id="RCUX01000013">
    <property type="protein sequence ID" value="RLP73690.1"/>
    <property type="molecule type" value="Genomic_DNA"/>
</dbReference>
<dbReference type="Proteomes" id="UP000272503">
    <property type="component" value="Unassembled WGS sequence"/>
</dbReference>
<feature type="transmembrane region" description="Helical" evidence="1">
    <location>
        <begin position="42"/>
        <end position="63"/>
    </location>
</feature>
<feature type="transmembrane region" description="Helical" evidence="1">
    <location>
        <begin position="12"/>
        <end position="30"/>
    </location>
</feature>
<keyword evidence="1" id="KW-0472">Membrane</keyword>
<keyword evidence="1" id="KW-0812">Transmembrane</keyword>
<gene>
    <name evidence="2" type="ORF">D9V32_14265</name>
</gene>
<name>A0A3L7A112_9MICO</name>
<accession>A0A3L7A112</accession>
<dbReference type="RefSeq" id="WP_121649593.1">
    <property type="nucleotide sequence ID" value="NZ_RCUX01000013.1"/>
</dbReference>
<organism evidence="2 3">
    <name type="scientific">Mycetocola tolaasinivorans</name>
    <dbReference type="NCBI Taxonomy" id="76635"/>
    <lineage>
        <taxon>Bacteria</taxon>
        <taxon>Bacillati</taxon>
        <taxon>Actinomycetota</taxon>
        <taxon>Actinomycetes</taxon>
        <taxon>Micrococcales</taxon>
        <taxon>Microbacteriaceae</taxon>
        <taxon>Mycetocola</taxon>
    </lineage>
</organism>
<keyword evidence="1" id="KW-1133">Transmembrane helix</keyword>
<protein>
    <submittedName>
        <fullName evidence="2">Uncharacterized protein</fullName>
    </submittedName>
</protein>